<organism evidence="3 4">
    <name type="scientific">Trichuris muris</name>
    <name type="common">Mouse whipworm</name>
    <dbReference type="NCBI Taxonomy" id="70415"/>
    <lineage>
        <taxon>Eukaryota</taxon>
        <taxon>Metazoa</taxon>
        <taxon>Ecdysozoa</taxon>
        <taxon>Nematoda</taxon>
        <taxon>Enoplea</taxon>
        <taxon>Dorylaimia</taxon>
        <taxon>Trichinellida</taxon>
        <taxon>Trichuridae</taxon>
        <taxon>Trichuris</taxon>
    </lineage>
</organism>
<keyword evidence="1" id="KW-0472">Membrane</keyword>
<dbReference type="Pfam" id="PF01683">
    <property type="entry name" value="EB"/>
    <property type="match status" value="2"/>
</dbReference>
<reference evidence="4" key="1">
    <citation type="submission" date="2019-12" db="UniProtKB">
        <authorList>
            <consortium name="WormBaseParasite"/>
        </authorList>
    </citation>
    <scope>IDENTIFICATION</scope>
</reference>
<feature type="transmembrane region" description="Helical" evidence="1">
    <location>
        <begin position="34"/>
        <end position="57"/>
    </location>
</feature>
<keyword evidence="1" id="KW-1133">Transmembrane helix</keyword>
<keyword evidence="1" id="KW-0812">Transmembrane</keyword>
<proteinExistence type="predicted"/>
<evidence type="ECO:0000313" key="4">
    <source>
        <dbReference type="WBParaSite" id="TMUE_2000009751.1"/>
    </source>
</evidence>
<dbReference type="InterPro" id="IPR006150">
    <property type="entry name" value="Cys_repeat_1"/>
</dbReference>
<keyword evidence="3" id="KW-1185">Reference proteome</keyword>
<dbReference type="STRING" id="70415.A0A5S6QQX9"/>
<name>A0A5S6QQX9_TRIMR</name>
<evidence type="ECO:0000313" key="3">
    <source>
        <dbReference type="Proteomes" id="UP000046395"/>
    </source>
</evidence>
<dbReference type="Proteomes" id="UP000046395">
    <property type="component" value="Unassembled WGS sequence"/>
</dbReference>
<evidence type="ECO:0000259" key="2">
    <source>
        <dbReference type="Pfam" id="PF01683"/>
    </source>
</evidence>
<dbReference type="AlphaFoldDB" id="A0A5S6QQX9"/>
<feature type="domain" description="EB" evidence="2">
    <location>
        <begin position="146"/>
        <end position="183"/>
    </location>
</feature>
<dbReference type="SMART" id="SM00289">
    <property type="entry name" value="WR1"/>
    <property type="match status" value="3"/>
</dbReference>
<evidence type="ECO:0000256" key="1">
    <source>
        <dbReference type="SAM" id="Phobius"/>
    </source>
</evidence>
<sequence length="382" mass="43358">MVKSQLTFSPTVHLQTELAKLQVKRHKPMTTGRFIILAVTICNILPVNAALFGQIGYECDTQNRCYPPNSHCRFDRCHCQPGFDNVYTDNHIVCVKLPHLDEPCEISSHVGDRACSDPHADCTDSLCKCKENYVAMNGKCEFDGRHIEEECHVDHQCIVPFSRCNEQGVCDCRPGFKFGNGYCEPMEMHCLEGERLFENGSTVNCSITGAHESGCPEGMYCVPYIEHEEQPHCLQLSVQRGFCCPIPSNVANLKPTCPHKDPYIPKMMRPCCPRPCPNNYNFVDGKCYPFHLYPGDFCEKDEQCSCGFCHEHADGEKRCRCKFGFLELYGKCYDQRCFHGDPAFDYETGELLFCNATHPDCPVDYSCISEFELCCPRMPIYG</sequence>
<feature type="domain" description="EB" evidence="2">
    <location>
        <begin position="276"/>
        <end position="332"/>
    </location>
</feature>
<accession>A0A5S6QQX9</accession>
<dbReference type="WBParaSite" id="TMUE_2000009751.1">
    <property type="protein sequence ID" value="TMUE_2000009751.1"/>
    <property type="gene ID" value="WBGene00289723"/>
</dbReference>
<dbReference type="InterPro" id="IPR006149">
    <property type="entry name" value="EB_dom"/>
</dbReference>
<protein>
    <submittedName>
        <fullName evidence="4">EB domain-containing protein</fullName>
    </submittedName>
</protein>